<proteinExistence type="predicted"/>
<evidence type="ECO:0000256" key="2">
    <source>
        <dbReference type="SAM" id="Phobius"/>
    </source>
</evidence>
<keyword evidence="5" id="KW-1185">Reference proteome</keyword>
<dbReference type="EMBL" id="CAXDID020000154">
    <property type="protein sequence ID" value="CAL6042637.1"/>
    <property type="molecule type" value="Genomic_DNA"/>
</dbReference>
<evidence type="ECO:0000313" key="5">
    <source>
        <dbReference type="Proteomes" id="UP001642409"/>
    </source>
</evidence>
<feature type="compositionally biased region" description="Basic and acidic residues" evidence="1">
    <location>
        <begin position="160"/>
        <end position="175"/>
    </location>
</feature>
<evidence type="ECO:0000313" key="3">
    <source>
        <dbReference type="EMBL" id="CAI9944275.1"/>
    </source>
</evidence>
<name>A0AA86U640_9EUKA</name>
<gene>
    <name evidence="3" type="ORF">HINF_LOCUS31920</name>
    <name evidence="4" type="ORF">HINF_LOCUS39688</name>
</gene>
<comment type="caution">
    <text evidence="3">The sequence shown here is derived from an EMBL/GenBank/DDBJ whole genome shotgun (WGS) entry which is preliminary data.</text>
</comment>
<reference evidence="3" key="1">
    <citation type="submission" date="2023-06" db="EMBL/GenBank/DDBJ databases">
        <authorList>
            <person name="Kurt Z."/>
        </authorList>
    </citation>
    <scope>NUCLEOTIDE SEQUENCE</scope>
</reference>
<evidence type="ECO:0000313" key="4">
    <source>
        <dbReference type="EMBL" id="CAL6042637.1"/>
    </source>
</evidence>
<dbReference type="AlphaFoldDB" id="A0AA86U640"/>
<keyword evidence="2" id="KW-0472">Membrane</keyword>
<keyword evidence="2" id="KW-1133">Transmembrane helix</keyword>
<feature type="region of interest" description="Disordered" evidence="1">
    <location>
        <begin position="127"/>
        <end position="181"/>
    </location>
</feature>
<evidence type="ECO:0000256" key="1">
    <source>
        <dbReference type="SAM" id="MobiDB-lite"/>
    </source>
</evidence>
<dbReference type="Proteomes" id="UP001642409">
    <property type="component" value="Unassembled WGS sequence"/>
</dbReference>
<feature type="compositionally biased region" description="Acidic residues" evidence="1">
    <location>
        <begin position="132"/>
        <end position="146"/>
    </location>
</feature>
<accession>A0AA86U640</accession>
<organism evidence="3">
    <name type="scientific">Hexamita inflata</name>
    <dbReference type="NCBI Taxonomy" id="28002"/>
    <lineage>
        <taxon>Eukaryota</taxon>
        <taxon>Metamonada</taxon>
        <taxon>Diplomonadida</taxon>
        <taxon>Hexamitidae</taxon>
        <taxon>Hexamitinae</taxon>
        <taxon>Hexamita</taxon>
    </lineage>
</organism>
<sequence length="181" mass="20558">MAQPKTKTQYNPNRKPSKKEDASKTKINKKILFGVLVLLGLTVATSIYSLVRSVKSIGSENNKAKRPSIAGLDIPREVMERVQRLKNSQDRENIIKEWAASEGITFKNKKDGSYVAIREGEEYVIRGADPDYVPDENAENEEESEADTFKETYDQEGSQEEPRHEEIEQEVEKEAVPVQDE</sequence>
<keyword evidence="2" id="KW-0812">Transmembrane</keyword>
<dbReference type="EMBL" id="CATOUU010000722">
    <property type="protein sequence ID" value="CAI9944275.1"/>
    <property type="molecule type" value="Genomic_DNA"/>
</dbReference>
<feature type="transmembrane region" description="Helical" evidence="2">
    <location>
        <begin position="31"/>
        <end position="51"/>
    </location>
</feature>
<protein>
    <submittedName>
        <fullName evidence="3">Uncharacterized protein</fullName>
    </submittedName>
</protein>
<reference evidence="4 5" key="2">
    <citation type="submission" date="2024-07" db="EMBL/GenBank/DDBJ databases">
        <authorList>
            <person name="Akdeniz Z."/>
        </authorList>
    </citation>
    <scope>NUCLEOTIDE SEQUENCE [LARGE SCALE GENOMIC DNA]</scope>
</reference>
<feature type="compositionally biased region" description="Polar residues" evidence="1">
    <location>
        <begin position="1"/>
        <end position="14"/>
    </location>
</feature>
<feature type="region of interest" description="Disordered" evidence="1">
    <location>
        <begin position="1"/>
        <end position="23"/>
    </location>
</feature>